<organism evidence="5 6">
    <name type="scientific">Rhizoclosmatium globosum</name>
    <dbReference type="NCBI Taxonomy" id="329046"/>
    <lineage>
        <taxon>Eukaryota</taxon>
        <taxon>Fungi</taxon>
        <taxon>Fungi incertae sedis</taxon>
        <taxon>Chytridiomycota</taxon>
        <taxon>Chytridiomycota incertae sedis</taxon>
        <taxon>Chytridiomycetes</taxon>
        <taxon>Chytridiales</taxon>
        <taxon>Chytriomycetaceae</taxon>
        <taxon>Rhizoclosmatium</taxon>
    </lineage>
</organism>
<dbReference type="OrthoDB" id="5954035at2759"/>
<dbReference type="InterPro" id="IPR050960">
    <property type="entry name" value="AB_hydrolase_4_sf"/>
</dbReference>
<accession>A0A1Y2CRC6</accession>
<dbReference type="Gene3D" id="3.40.50.1820">
    <property type="entry name" value="alpha/beta hydrolase"/>
    <property type="match status" value="1"/>
</dbReference>
<gene>
    <name evidence="5" type="ORF">BCR33DRAFT_657014</name>
</gene>
<keyword evidence="3" id="KW-0472">Membrane</keyword>
<evidence type="ECO:0000313" key="6">
    <source>
        <dbReference type="Proteomes" id="UP000193642"/>
    </source>
</evidence>
<comment type="caution">
    <text evidence="5">The sequence shown here is derived from an EMBL/GenBank/DDBJ whole genome shotgun (WGS) entry which is preliminary data.</text>
</comment>
<dbReference type="InterPro" id="IPR000073">
    <property type="entry name" value="AB_hydrolase_1"/>
</dbReference>
<name>A0A1Y2CRC6_9FUNG</name>
<keyword evidence="6" id="KW-1185">Reference proteome</keyword>
<dbReference type="GO" id="GO:0051792">
    <property type="term" value="P:medium-chain fatty acid biosynthetic process"/>
    <property type="evidence" value="ECO:0007669"/>
    <property type="project" value="TreeGrafter"/>
</dbReference>
<dbReference type="PANTHER" id="PTHR10794">
    <property type="entry name" value="ABHYDROLASE DOMAIN-CONTAINING PROTEIN"/>
    <property type="match status" value="1"/>
</dbReference>
<evidence type="ECO:0000259" key="4">
    <source>
        <dbReference type="Pfam" id="PF00561"/>
    </source>
</evidence>
<comment type="similarity">
    <text evidence="1">Belongs to the AB hydrolase superfamily. AB hydrolase 4 family.</text>
</comment>
<dbReference type="SUPFAM" id="SSF53474">
    <property type="entry name" value="alpha/beta-Hydrolases"/>
    <property type="match status" value="1"/>
</dbReference>
<sequence length="447" mass="49304">MGGLESNVNVTTDWHQIAYQSLRIDWADVANSAHPRPVFAAIICVVLVCVCVYFAVAPSPVRLTHAANTVLVRRHSRTSSKVATNVPLSALVRSACPSLAHGRFFPTPWLVSGHLQTLYAGLVSKFPELRANYDRELFDLPDGGLIAIDWNKNHKDMPATSPILILLHGLAGGSRETYICDLVPYALRDNYRVAALNFRGCGNTEITTPQLYSAAHTADLRALINHIHQSYPLAPLVGIGFSLGANILLKYVGEESTKCPLIACVSVANPYDLNLGINGLHSSFIGKQLYSKVMTQSLIGIYKRHRNMFEKNPQHPQFSDPLSPNQILNAKYLPDFDEAATRRVFGYRTVSEYYRMGSSAQYIPDLAIPTLMLSDLDDPIALSSSIPLADALGNPYVILATTRNGGHLGWFEGIFFPKRWFPTPVMEFVNALVEVSFHAIVAQTNQV</sequence>
<keyword evidence="3" id="KW-0812">Transmembrane</keyword>
<dbReference type="EMBL" id="MCGO01000009">
    <property type="protein sequence ID" value="ORY49507.1"/>
    <property type="molecule type" value="Genomic_DNA"/>
</dbReference>
<reference evidence="5 6" key="1">
    <citation type="submission" date="2016-07" db="EMBL/GenBank/DDBJ databases">
        <title>Pervasive Adenine N6-methylation of Active Genes in Fungi.</title>
        <authorList>
            <consortium name="DOE Joint Genome Institute"/>
            <person name="Mondo S.J."/>
            <person name="Dannebaum R.O."/>
            <person name="Kuo R.C."/>
            <person name="Labutti K."/>
            <person name="Haridas S."/>
            <person name="Kuo A."/>
            <person name="Salamov A."/>
            <person name="Ahrendt S.R."/>
            <person name="Lipzen A."/>
            <person name="Sullivan W."/>
            <person name="Andreopoulos W.B."/>
            <person name="Clum A."/>
            <person name="Lindquist E."/>
            <person name="Daum C."/>
            <person name="Ramamoorthy G.K."/>
            <person name="Gryganskyi A."/>
            <person name="Culley D."/>
            <person name="Magnuson J.K."/>
            <person name="James T.Y."/>
            <person name="O'Malley M.A."/>
            <person name="Stajich J.E."/>
            <person name="Spatafora J.W."/>
            <person name="Visel A."/>
            <person name="Grigoriev I.V."/>
        </authorList>
    </citation>
    <scope>NUCLEOTIDE SEQUENCE [LARGE SCALE GENOMIC DNA]</scope>
    <source>
        <strain evidence="5 6">JEL800</strain>
    </source>
</reference>
<feature type="active site" description="Charge relay system" evidence="2">
    <location>
        <position position="242"/>
    </location>
</feature>
<feature type="active site" description="Charge relay system" evidence="2">
    <location>
        <position position="407"/>
    </location>
</feature>
<dbReference type="AlphaFoldDB" id="A0A1Y2CRC6"/>
<dbReference type="Proteomes" id="UP000193642">
    <property type="component" value="Unassembled WGS sequence"/>
</dbReference>
<feature type="transmembrane region" description="Helical" evidence="3">
    <location>
        <begin position="38"/>
        <end position="56"/>
    </location>
</feature>
<evidence type="ECO:0000256" key="3">
    <source>
        <dbReference type="SAM" id="Phobius"/>
    </source>
</evidence>
<feature type="active site" description="Charge relay system" evidence="2">
    <location>
        <position position="378"/>
    </location>
</feature>
<proteinExistence type="inferred from homology"/>
<evidence type="ECO:0000256" key="1">
    <source>
        <dbReference type="ARBA" id="ARBA00010884"/>
    </source>
</evidence>
<dbReference type="InterPro" id="IPR012020">
    <property type="entry name" value="ABHD4"/>
</dbReference>
<dbReference type="GO" id="GO:0008126">
    <property type="term" value="F:acetylesterase activity"/>
    <property type="evidence" value="ECO:0007669"/>
    <property type="project" value="TreeGrafter"/>
</dbReference>
<dbReference type="InterPro" id="IPR029058">
    <property type="entry name" value="AB_hydrolase_fold"/>
</dbReference>
<evidence type="ECO:0000256" key="2">
    <source>
        <dbReference type="PIRSR" id="PIRSR005211-1"/>
    </source>
</evidence>
<keyword evidence="5" id="KW-0378">Hydrolase</keyword>
<dbReference type="Pfam" id="PF00561">
    <property type="entry name" value="Abhydrolase_1"/>
    <property type="match status" value="1"/>
</dbReference>
<dbReference type="GO" id="GO:0051793">
    <property type="term" value="P:medium-chain fatty acid catabolic process"/>
    <property type="evidence" value="ECO:0007669"/>
    <property type="project" value="TreeGrafter"/>
</dbReference>
<dbReference type="STRING" id="329046.A0A1Y2CRC6"/>
<dbReference type="GO" id="GO:0047372">
    <property type="term" value="F:monoacylglycerol lipase activity"/>
    <property type="evidence" value="ECO:0007669"/>
    <property type="project" value="TreeGrafter"/>
</dbReference>
<dbReference type="PANTHER" id="PTHR10794:SF63">
    <property type="entry name" value="ALPHA_BETA HYDROLASE 1, ISOFORM A"/>
    <property type="match status" value="1"/>
</dbReference>
<protein>
    <submittedName>
        <fullName evidence="5">AB-hydrolase YheT</fullName>
    </submittedName>
</protein>
<dbReference type="PIRSF" id="PIRSF005211">
    <property type="entry name" value="Ab_hydro_YheT"/>
    <property type="match status" value="1"/>
</dbReference>
<feature type="domain" description="AB hydrolase-1" evidence="4">
    <location>
        <begin position="162"/>
        <end position="412"/>
    </location>
</feature>
<evidence type="ECO:0000313" key="5">
    <source>
        <dbReference type="EMBL" id="ORY49507.1"/>
    </source>
</evidence>
<keyword evidence="3" id="KW-1133">Transmembrane helix</keyword>